<evidence type="ECO:0000313" key="2">
    <source>
        <dbReference type="Proteomes" id="UP000094444"/>
    </source>
</evidence>
<keyword evidence="2" id="KW-1185">Reference proteome</keyword>
<dbReference type="OrthoDB" id="5419927at2759"/>
<accession>A0A2P5HMH4</accession>
<dbReference type="STRING" id="158607.A0A2P5HMH4"/>
<proteinExistence type="predicted"/>
<dbReference type="PANTHER" id="PTHR40619:SF3">
    <property type="entry name" value="FUNGAL STAND N-TERMINAL GOODBYE DOMAIN-CONTAINING PROTEIN"/>
    <property type="match status" value="1"/>
</dbReference>
<dbReference type="Proteomes" id="UP000094444">
    <property type="component" value="Unassembled WGS sequence"/>
</dbReference>
<dbReference type="PANTHER" id="PTHR40619">
    <property type="entry name" value="FUNGAL STAND N-TERMINAL GOODBYE DOMAIN-CONTAINING PROTEIN"/>
    <property type="match status" value="1"/>
</dbReference>
<name>A0A2P5HMH4_DIAHE</name>
<evidence type="ECO:0000313" key="1">
    <source>
        <dbReference type="EMBL" id="POS71446.1"/>
    </source>
</evidence>
<comment type="caution">
    <text evidence="1">The sequence shown here is derived from an EMBL/GenBank/DDBJ whole genome shotgun (WGS) entry which is preliminary data.</text>
</comment>
<organism evidence="1 2">
    <name type="scientific">Diaporthe helianthi</name>
    <dbReference type="NCBI Taxonomy" id="158607"/>
    <lineage>
        <taxon>Eukaryota</taxon>
        <taxon>Fungi</taxon>
        <taxon>Dikarya</taxon>
        <taxon>Ascomycota</taxon>
        <taxon>Pezizomycotina</taxon>
        <taxon>Sordariomycetes</taxon>
        <taxon>Sordariomycetidae</taxon>
        <taxon>Diaporthales</taxon>
        <taxon>Diaporthaceae</taxon>
        <taxon>Diaporthe</taxon>
    </lineage>
</organism>
<dbReference type="AlphaFoldDB" id="A0A2P5HMH4"/>
<sequence>MDDTTSWPGRPRGLVKVMNDTREQQTFKQWGESTAGEALKPALSDQTVWTSTHQGNEWRRTPAHLTPPALVTVFSRMKKHIPSHQSEKVRTIVINIKTGKERLEACVQTIRDARLERGSRDIAANLRETQAIRKTAHGHSYQLWNIEEAVDANSGQLQALGNNVEAMRATIEQCRQELRGMVPLAFVERIQNALYAVFNEDTTREQIRLQTQSRVISVEDLLAILCVDPLLPSRDVRQVLRQGTSMRNDLLQKAAWLLVTPHFKEWMGQRTSGVLLVDGNCGAVGIGRTSPLSAFCGMHAGLQDPFSGPRGMLRLLLSQLILYPGKPAISLDFVEAALYDGIRSQELGGLCYLFEQLIIRCTSLATILCIIDGIADLEFSPEWRNETLQVMAFLRQLVNQHRTSPTLKLLLTNSNRSGSGLRGMVNEGEHVTLLSGNMNLRPVQQQLSTGQQHAQRPLAILSLPQLHEQPASASSLVELGPPDFLHISTIRPRSAGGEIQAYHQ</sequence>
<reference evidence="1" key="1">
    <citation type="submission" date="2017-09" db="EMBL/GenBank/DDBJ databases">
        <title>Polyketide synthases of a Diaporthe helianthi virulent isolate.</title>
        <authorList>
            <person name="Baroncelli R."/>
        </authorList>
    </citation>
    <scope>NUCLEOTIDE SEQUENCE [LARGE SCALE GENOMIC DNA]</scope>
    <source>
        <strain evidence="1">7/96</strain>
    </source>
</reference>
<gene>
    <name evidence="1" type="ORF">DHEL01_v210159</name>
</gene>
<dbReference type="InParanoid" id="A0A2P5HMH4"/>
<protein>
    <submittedName>
        <fullName evidence="1">Uncharacterized protein</fullName>
    </submittedName>
</protein>
<dbReference type="EMBL" id="MAVT02001263">
    <property type="protein sequence ID" value="POS71446.1"/>
    <property type="molecule type" value="Genomic_DNA"/>
</dbReference>